<gene>
    <name evidence="1" type="ORF">JCGZ_22146</name>
</gene>
<proteinExistence type="predicted"/>
<organism evidence="1 2">
    <name type="scientific">Jatropha curcas</name>
    <name type="common">Barbados nut</name>
    <dbReference type="NCBI Taxonomy" id="180498"/>
    <lineage>
        <taxon>Eukaryota</taxon>
        <taxon>Viridiplantae</taxon>
        <taxon>Streptophyta</taxon>
        <taxon>Embryophyta</taxon>
        <taxon>Tracheophyta</taxon>
        <taxon>Spermatophyta</taxon>
        <taxon>Magnoliopsida</taxon>
        <taxon>eudicotyledons</taxon>
        <taxon>Gunneridae</taxon>
        <taxon>Pentapetalae</taxon>
        <taxon>rosids</taxon>
        <taxon>fabids</taxon>
        <taxon>Malpighiales</taxon>
        <taxon>Euphorbiaceae</taxon>
        <taxon>Crotonoideae</taxon>
        <taxon>Jatropheae</taxon>
        <taxon>Jatropha</taxon>
    </lineage>
</organism>
<dbReference type="AlphaFoldDB" id="A0A067LJU1"/>
<sequence length="106" mass="12245">MAQPRRAKEIKEVLEVKQAKRALSNGDYKAEAQVFKREAPLIPTPNKEDQLEEAHQLLLKIKQAQLEAMTLFQGVEVHFMLMRNIANHFMKIGHFTLEDAKPYQTS</sequence>
<dbReference type="Proteomes" id="UP000027138">
    <property type="component" value="Unassembled WGS sequence"/>
</dbReference>
<dbReference type="EMBL" id="KK914250">
    <property type="protein sequence ID" value="KDP44564.1"/>
    <property type="molecule type" value="Genomic_DNA"/>
</dbReference>
<evidence type="ECO:0000313" key="2">
    <source>
        <dbReference type="Proteomes" id="UP000027138"/>
    </source>
</evidence>
<accession>A0A067LJU1</accession>
<evidence type="ECO:0000313" key="1">
    <source>
        <dbReference type="EMBL" id="KDP44564.1"/>
    </source>
</evidence>
<keyword evidence="2" id="KW-1185">Reference proteome</keyword>
<name>A0A067LJU1_JATCU</name>
<reference evidence="1 2" key="1">
    <citation type="journal article" date="2014" name="PLoS ONE">
        <title>Global Analysis of Gene Expression Profiles in Physic Nut (Jatropha curcas L.) Seedlings Exposed to Salt Stress.</title>
        <authorList>
            <person name="Zhang L."/>
            <person name="Zhang C."/>
            <person name="Wu P."/>
            <person name="Chen Y."/>
            <person name="Li M."/>
            <person name="Jiang H."/>
            <person name="Wu G."/>
        </authorList>
    </citation>
    <scope>NUCLEOTIDE SEQUENCE [LARGE SCALE GENOMIC DNA]</scope>
    <source>
        <strain evidence="2">cv. GZQX0401</strain>
        <tissue evidence="1">Young leaves</tissue>
    </source>
</reference>
<protein>
    <submittedName>
        <fullName evidence="1">Uncharacterized protein</fullName>
    </submittedName>
</protein>